<evidence type="ECO:0000313" key="9">
    <source>
        <dbReference type="EMBL" id="VEU56206.1"/>
    </source>
</evidence>
<gene>
    <name evidence="9" type="primary">nfo_2</name>
    <name evidence="7" type="synonym">nfo</name>
    <name evidence="9" type="ORF">NCTC10113_01102</name>
</gene>
<dbReference type="InterPro" id="IPR001719">
    <property type="entry name" value="AP_endonuc_2"/>
</dbReference>
<dbReference type="InterPro" id="IPR018246">
    <property type="entry name" value="AP_endonuc_F2_Zn_BS"/>
</dbReference>
<feature type="binding site" evidence="7">
    <location>
        <position position="179"/>
    </location>
    <ligand>
        <name>Zn(2+)</name>
        <dbReference type="ChEBI" id="CHEBI:29105"/>
        <label>3</label>
    </ligand>
</feature>
<feature type="binding site" evidence="7">
    <location>
        <position position="70"/>
    </location>
    <ligand>
        <name>Zn(2+)</name>
        <dbReference type="ChEBI" id="CHEBI:29105"/>
        <label>1</label>
    </ligand>
</feature>
<dbReference type="GO" id="GO:0006284">
    <property type="term" value="P:base-excision repair"/>
    <property type="evidence" value="ECO:0007669"/>
    <property type="project" value="TreeGrafter"/>
</dbReference>
<feature type="binding site" evidence="7">
    <location>
        <position position="176"/>
    </location>
    <ligand>
        <name>Zn(2+)</name>
        <dbReference type="ChEBI" id="CHEBI:29105"/>
        <label>2</label>
    </ligand>
</feature>
<comment type="function">
    <text evidence="7">Endonuclease IV plays a role in DNA repair. It cleaves phosphodiester bonds at apurinic or apyrimidinic (AP) sites, generating a 3'-hydroxyl group and a 5'-terminal sugar phosphate.</text>
</comment>
<protein>
    <recommendedName>
        <fullName evidence="7">Probable endonuclease 4</fullName>
        <ecNumber evidence="7">3.1.21.2</ecNumber>
    </recommendedName>
    <alternativeName>
        <fullName evidence="7">Endodeoxyribonuclease IV</fullName>
    </alternativeName>
    <alternativeName>
        <fullName evidence="7">Endonuclease IV</fullName>
    </alternativeName>
</protein>
<dbReference type="GO" id="GO:0003677">
    <property type="term" value="F:DNA binding"/>
    <property type="evidence" value="ECO:0007669"/>
    <property type="project" value="InterPro"/>
</dbReference>
<dbReference type="GO" id="GO:0008081">
    <property type="term" value="F:phosphoric diester hydrolase activity"/>
    <property type="evidence" value="ECO:0007669"/>
    <property type="project" value="TreeGrafter"/>
</dbReference>
<dbReference type="NCBIfam" id="TIGR00587">
    <property type="entry name" value="nfo"/>
    <property type="match status" value="1"/>
</dbReference>
<dbReference type="PROSITE" id="PS00729">
    <property type="entry name" value="AP_NUCLEASE_F2_1"/>
    <property type="match status" value="1"/>
</dbReference>
<evidence type="ECO:0000256" key="1">
    <source>
        <dbReference type="ARBA" id="ARBA00005340"/>
    </source>
</evidence>
<comment type="catalytic activity">
    <reaction evidence="7">
        <text>Endonucleolytic cleavage to 5'-phosphooligonucleotide end-products.</text>
        <dbReference type="EC" id="3.1.21.2"/>
    </reaction>
</comment>
<organism evidence="9">
    <name type="scientific">Metamycoplasma salivarium</name>
    <name type="common">Mycoplasma salivarium</name>
    <dbReference type="NCBI Taxonomy" id="2124"/>
    <lineage>
        <taxon>Bacteria</taxon>
        <taxon>Bacillati</taxon>
        <taxon>Mycoplasmatota</taxon>
        <taxon>Mycoplasmoidales</taxon>
        <taxon>Metamycoplasmataceae</taxon>
        <taxon>Metamycoplasma</taxon>
    </lineage>
</organism>
<feature type="binding site" evidence="7">
    <location>
        <position position="255"/>
    </location>
    <ligand>
        <name>Zn(2+)</name>
        <dbReference type="ChEBI" id="CHEBI:29105"/>
        <label>2</label>
    </ligand>
</feature>
<dbReference type="Gene3D" id="3.20.20.150">
    <property type="entry name" value="Divalent-metal-dependent TIM barrel enzymes"/>
    <property type="match status" value="1"/>
</dbReference>
<evidence type="ECO:0000259" key="8">
    <source>
        <dbReference type="Pfam" id="PF01261"/>
    </source>
</evidence>
<evidence type="ECO:0000256" key="5">
    <source>
        <dbReference type="ARBA" id="ARBA00022833"/>
    </source>
</evidence>
<feature type="binding site" evidence="7">
    <location>
        <position position="225"/>
    </location>
    <ligand>
        <name>Zn(2+)</name>
        <dbReference type="ChEBI" id="CHEBI:29105"/>
        <label>3</label>
    </ligand>
</feature>
<keyword evidence="7" id="KW-0540">Nuclease</keyword>
<dbReference type="InterPro" id="IPR036237">
    <property type="entry name" value="Xyl_isomerase-like_sf"/>
</dbReference>
<evidence type="ECO:0000256" key="6">
    <source>
        <dbReference type="ARBA" id="ARBA00023204"/>
    </source>
</evidence>
<dbReference type="PANTHER" id="PTHR21445">
    <property type="entry name" value="ENDONUCLEASE IV ENDODEOXYRIBONUCLEASE IV"/>
    <property type="match status" value="1"/>
</dbReference>
<reference evidence="9" key="1">
    <citation type="submission" date="2019-01" db="EMBL/GenBank/DDBJ databases">
        <authorList>
            <consortium name="Pathogen Informatics"/>
        </authorList>
    </citation>
    <scope>NUCLEOTIDE SEQUENCE [LARGE SCALE GENOMIC DNA]</scope>
    <source>
        <strain evidence="9">NCTC10113</strain>
    </source>
</reference>
<feature type="binding site" evidence="7">
    <location>
        <position position="210"/>
    </location>
    <ligand>
        <name>Zn(2+)</name>
        <dbReference type="ChEBI" id="CHEBI:29105"/>
        <label>2</label>
    </ligand>
</feature>
<dbReference type="GO" id="GO:0003906">
    <property type="term" value="F:DNA-(apurinic or apyrimidinic site) endonuclease activity"/>
    <property type="evidence" value="ECO:0007669"/>
    <property type="project" value="TreeGrafter"/>
</dbReference>
<feature type="binding site" evidence="7">
    <location>
        <position position="143"/>
    </location>
    <ligand>
        <name>Zn(2+)</name>
        <dbReference type="ChEBI" id="CHEBI:29105"/>
        <label>2</label>
    </ligand>
</feature>
<keyword evidence="3 7" id="KW-0227">DNA damage</keyword>
<dbReference type="SMART" id="SM00518">
    <property type="entry name" value="AP2Ec"/>
    <property type="match status" value="1"/>
</dbReference>
<dbReference type="PANTHER" id="PTHR21445:SF0">
    <property type="entry name" value="APURINIC-APYRIMIDINIC ENDONUCLEASE"/>
    <property type="match status" value="1"/>
</dbReference>
<dbReference type="NCBIfam" id="NF002196">
    <property type="entry name" value="PRK01060.1-1"/>
    <property type="match status" value="1"/>
</dbReference>
<feature type="binding site" evidence="7">
    <location>
        <position position="143"/>
    </location>
    <ligand>
        <name>Zn(2+)</name>
        <dbReference type="ChEBI" id="CHEBI:29105"/>
        <label>1</label>
    </ligand>
</feature>
<dbReference type="RefSeq" id="WP_024544074.1">
    <property type="nucleotide sequence ID" value="NZ_BPLW01000001.1"/>
</dbReference>
<keyword evidence="7 9" id="KW-0255">Endonuclease</keyword>
<comment type="similarity">
    <text evidence="1 7">Belongs to the AP endonuclease 2 family.</text>
</comment>
<dbReference type="GO" id="GO:0008833">
    <property type="term" value="F:deoxyribonuclease IV (phage-T4-induced) activity"/>
    <property type="evidence" value="ECO:0007669"/>
    <property type="project" value="UniProtKB-UniRule"/>
</dbReference>
<evidence type="ECO:0000256" key="4">
    <source>
        <dbReference type="ARBA" id="ARBA00022801"/>
    </source>
</evidence>
<keyword evidence="5 7" id="KW-0862">Zinc</keyword>
<dbReference type="PROSITE" id="PS00731">
    <property type="entry name" value="AP_NUCLEASE_F2_3"/>
    <property type="match status" value="1"/>
</dbReference>
<evidence type="ECO:0000256" key="7">
    <source>
        <dbReference type="HAMAP-Rule" id="MF_00152"/>
    </source>
</evidence>
<keyword evidence="2 7" id="KW-0479">Metal-binding</keyword>
<proteinExistence type="inferred from homology"/>
<feature type="binding site" evidence="7">
    <location>
        <position position="108"/>
    </location>
    <ligand>
        <name>Zn(2+)</name>
        <dbReference type="ChEBI" id="CHEBI:29105"/>
        <label>1</label>
    </ligand>
</feature>
<dbReference type="HAMAP" id="MF_00152">
    <property type="entry name" value="Nfo"/>
    <property type="match status" value="1"/>
</dbReference>
<geneLocation type="plasmid" evidence="9">
    <name>2</name>
</geneLocation>
<dbReference type="PROSITE" id="PS00730">
    <property type="entry name" value="AP_NUCLEASE_F2_2"/>
    <property type="match status" value="1"/>
</dbReference>
<keyword evidence="4 7" id="KW-0378">Hydrolase</keyword>
<dbReference type="EC" id="3.1.21.2" evidence="7"/>
<keyword evidence="9" id="KW-0614">Plasmid</keyword>
<dbReference type="Pfam" id="PF01261">
    <property type="entry name" value="AP_endonuc_2"/>
    <property type="match status" value="1"/>
</dbReference>
<sequence length="276" mass="31176">MIKLGSHVAFKKPDYLVGSIKESLANNANCAMIYLGAPQTAARVNVDQYMLDEYFAEYAGKIAPKDIVIHAPYIINMASKTKSEFARNFLISEINRANQIGSQYIVLHPGSATDLDKNEALDQLIENLKFVLNRTENLIICIETMAGKGNEICTNFEDIMYVINNVNSKRIAICLDTCHVWDAGYNIKDYDDFKNILIEQNALKHIKVIHLNDSANAMGSHKDRHANIGNGFIGLEVLKKFVWDRDFDDLPIILETPYINNVFSPYKDEIALLLDK</sequence>
<dbReference type="EMBL" id="LR214939">
    <property type="protein sequence ID" value="VEU56206.1"/>
    <property type="molecule type" value="Genomic_DNA"/>
</dbReference>
<dbReference type="PROSITE" id="PS51432">
    <property type="entry name" value="AP_NUCLEASE_F2_4"/>
    <property type="match status" value="1"/>
</dbReference>
<keyword evidence="6 7" id="KW-0234">DNA repair</keyword>
<comment type="cofactor">
    <cofactor evidence="7">
        <name>Zn(2+)</name>
        <dbReference type="ChEBI" id="CHEBI:29105"/>
    </cofactor>
    <text evidence="7">Binds 3 Zn(2+) ions.</text>
</comment>
<dbReference type="GO" id="GO:0008270">
    <property type="term" value="F:zinc ion binding"/>
    <property type="evidence" value="ECO:0007669"/>
    <property type="project" value="UniProtKB-UniRule"/>
</dbReference>
<dbReference type="FunFam" id="3.20.20.150:FF:000001">
    <property type="entry name" value="Probable endonuclease 4"/>
    <property type="match status" value="1"/>
</dbReference>
<dbReference type="SUPFAM" id="SSF51658">
    <property type="entry name" value="Xylose isomerase-like"/>
    <property type="match status" value="1"/>
</dbReference>
<feature type="binding site" evidence="7">
    <location>
        <position position="223"/>
    </location>
    <ligand>
        <name>Zn(2+)</name>
        <dbReference type="ChEBI" id="CHEBI:29105"/>
        <label>3</label>
    </ligand>
</feature>
<dbReference type="CDD" id="cd00019">
    <property type="entry name" value="AP2Ec"/>
    <property type="match status" value="1"/>
</dbReference>
<dbReference type="AlphaFoldDB" id="A0A448ZYG0"/>
<dbReference type="InterPro" id="IPR013022">
    <property type="entry name" value="Xyl_isomerase-like_TIM-brl"/>
</dbReference>
<evidence type="ECO:0000256" key="2">
    <source>
        <dbReference type="ARBA" id="ARBA00022723"/>
    </source>
</evidence>
<evidence type="ECO:0000256" key="3">
    <source>
        <dbReference type="ARBA" id="ARBA00022763"/>
    </source>
</evidence>
<name>A0A448ZYG0_METSV</name>
<accession>A0A448ZYG0</accession>
<feature type="domain" description="Xylose isomerase-like TIM barrel" evidence="8">
    <location>
        <begin position="42"/>
        <end position="273"/>
    </location>
</feature>